<dbReference type="PROSITE" id="PS50112">
    <property type="entry name" value="PAS"/>
    <property type="match status" value="1"/>
</dbReference>
<dbReference type="SMART" id="SM00091">
    <property type="entry name" value="PAS"/>
    <property type="match status" value="1"/>
</dbReference>
<dbReference type="Gene3D" id="3.30.450.20">
    <property type="entry name" value="PAS domain"/>
    <property type="match status" value="1"/>
</dbReference>
<dbReference type="RefSeq" id="WP_382186801.1">
    <property type="nucleotide sequence ID" value="NZ_JBHSZI010000001.1"/>
</dbReference>
<dbReference type="AlphaFoldDB" id="A0ABD5VYE4"/>
<name>A0ABD5VYE4_9EURY</name>
<dbReference type="NCBIfam" id="TIGR00229">
    <property type="entry name" value="sensory_box"/>
    <property type="match status" value="1"/>
</dbReference>
<dbReference type="CDD" id="cd00130">
    <property type="entry name" value="PAS"/>
    <property type="match status" value="1"/>
</dbReference>
<evidence type="ECO:0000259" key="1">
    <source>
        <dbReference type="PROSITE" id="PS50112"/>
    </source>
</evidence>
<protein>
    <submittedName>
        <fullName evidence="2">PAS domain S-box protein</fullName>
    </submittedName>
</protein>
<dbReference type="EMBL" id="JBHSZI010000001">
    <property type="protein sequence ID" value="MFC7057762.1"/>
    <property type="molecule type" value="Genomic_DNA"/>
</dbReference>
<evidence type="ECO:0000313" key="2">
    <source>
        <dbReference type="EMBL" id="MFC7057762.1"/>
    </source>
</evidence>
<gene>
    <name evidence="2" type="ORF">ACFQQG_05745</name>
</gene>
<sequence>MSDRKERQRRFEAVFNNTYQFTGLMDPDGTLIEINNTALQFGGLDREDVVGERLWDVYWFQDNRQGQEVVRKAVETAQNGSLYRGKSRFKVKSGAKSSTFLSGQSLTNRGT</sequence>
<dbReference type="InterPro" id="IPR000014">
    <property type="entry name" value="PAS"/>
</dbReference>
<accession>A0ABD5VYE4</accession>
<keyword evidence="3" id="KW-1185">Reference proteome</keyword>
<feature type="domain" description="PAS" evidence="1">
    <location>
        <begin position="7"/>
        <end position="77"/>
    </location>
</feature>
<reference evidence="2 3" key="1">
    <citation type="journal article" date="2019" name="Int. J. Syst. Evol. Microbiol.">
        <title>The Global Catalogue of Microorganisms (GCM) 10K type strain sequencing project: providing services to taxonomists for standard genome sequencing and annotation.</title>
        <authorList>
            <consortium name="The Broad Institute Genomics Platform"/>
            <consortium name="The Broad Institute Genome Sequencing Center for Infectious Disease"/>
            <person name="Wu L."/>
            <person name="Ma J."/>
        </authorList>
    </citation>
    <scope>NUCLEOTIDE SEQUENCE [LARGE SCALE GENOMIC DNA]</scope>
    <source>
        <strain evidence="2 3">JCM 30072</strain>
    </source>
</reference>
<comment type="caution">
    <text evidence="2">The sequence shown here is derived from an EMBL/GenBank/DDBJ whole genome shotgun (WGS) entry which is preliminary data.</text>
</comment>
<evidence type="ECO:0000313" key="3">
    <source>
        <dbReference type="Proteomes" id="UP001596445"/>
    </source>
</evidence>
<dbReference type="InterPro" id="IPR035965">
    <property type="entry name" value="PAS-like_dom_sf"/>
</dbReference>
<dbReference type="Pfam" id="PF13426">
    <property type="entry name" value="PAS_9"/>
    <property type="match status" value="1"/>
</dbReference>
<dbReference type="SUPFAM" id="SSF55785">
    <property type="entry name" value="PYP-like sensor domain (PAS domain)"/>
    <property type="match status" value="1"/>
</dbReference>
<organism evidence="2 3">
    <name type="scientific">Halovenus salina</name>
    <dbReference type="NCBI Taxonomy" id="1510225"/>
    <lineage>
        <taxon>Archaea</taxon>
        <taxon>Methanobacteriati</taxon>
        <taxon>Methanobacteriota</taxon>
        <taxon>Stenosarchaea group</taxon>
        <taxon>Halobacteria</taxon>
        <taxon>Halobacteriales</taxon>
        <taxon>Haloarculaceae</taxon>
        <taxon>Halovenus</taxon>
    </lineage>
</organism>
<proteinExistence type="predicted"/>
<dbReference type="Proteomes" id="UP001596445">
    <property type="component" value="Unassembled WGS sequence"/>
</dbReference>